<evidence type="ECO:0000259" key="1">
    <source>
        <dbReference type="SMART" id="SM01245"/>
    </source>
</evidence>
<accession>A0ABC9VF16</accession>
<dbReference type="PANTHER" id="PTHR38032">
    <property type="entry name" value="POLYMERASE-RELATED"/>
    <property type="match status" value="1"/>
</dbReference>
<keyword evidence="3" id="KW-1185">Reference proteome</keyword>
<feature type="domain" description="RNA-binding protein KhpB N-terminal" evidence="1">
    <location>
        <begin position="6"/>
        <end position="57"/>
    </location>
</feature>
<dbReference type="InterPro" id="IPR046865">
    <property type="entry name" value="FapA_b_solenoid"/>
</dbReference>
<dbReference type="Pfam" id="PF20250">
    <property type="entry name" value="FapA_N"/>
    <property type="match status" value="1"/>
</dbReference>
<dbReference type="SMART" id="SM01245">
    <property type="entry name" value="Jag_N"/>
    <property type="match status" value="1"/>
</dbReference>
<dbReference type="Proteomes" id="UP000023566">
    <property type="component" value="Chromosome"/>
</dbReference>
<evidence type="ECO:0000313" key="2">
    <source>
        <dbReference type="EMBL" id="EZP77000.1"/>
    </source>
</evidence>
<gene>
    <name evidence="2" type="ORF">H839_10398</name>
</gene>
<dbReference type="EMBL" id="AOTZ01000005">
    <property type="protein sequence ID" value="EZP77000.1"/>
    <property type="molecule type" value="Genomic_DNA"/>
</dbReference>
<dbReference type="Pfam" id="PF03961">
    <property type="entry name" value="FapA"/>
    <property type="match status" value="1"/>
</dbReference>
<dbReference type="Pfam" id="PF14804">
    <property type="entry name" value="Jag_N"/>
    <property type="match status" value="1"/>
</dbReference>
<organism evidence="2 3">
    <name type="scientific">Parageobacillus genomosp. 1</name>
    <dbReference type="NCBI Taxonomy" id="1295642"/>
    <lineage>
        <taxon>Bacteria</taxon>
        <taxon>Bacillati</taxon>
        <taxon>Bacillota</taxon>
        <taxon>Bacilli</taxon>
        <taxon>Bacillales</taxon>
        <taxon>Anoxybacillaceae</taxon>
        <taxon>Parageobacillus</taxon>
    </lineage>
</organism>
<dbReference type="InterPro" id="IPR005646">
    <property type="entry name" value="FapA"/>
</dbReference>
<evidence type="ECO:0000313" key="3">
    <source>
        <dbReference type="Proteomes" id="UP000023566"/>
    </source>
</evidence>
<dbReference type="RefSeq" id="WP_043905063.1">
    <property type="nucleotide sequence ID" value="NZ_CM002692.1"/>
</dbReference>
<name>A0ABC9VF16_9BACL</name>
<dbReference type="AlphaFoldDB" id="A0ABC9VF16"/>
<dbReference type="InterPro" id="IPR046866">
    <property type="entry name" value="FapA_N"/>
</dbReference>
<reference evidence="2 3" key="1">
    <citation type="journal article" date="2014" name="Appl. Microbiol. Biotechnol.">
        <title>Transformable facultative thermophile Geobacillus stearothermophilus NUB3621 as a host strain for metabolic engineering.</title>
        <authorList>
            <person name="Blanchard K."/>
            <person name="Robic S."/>
            <person name="Matsumura I."/>
        </authorList>
    </citation>
    <scope>NUCLEOTIDE SEQUENCE [LARGE SCALE GENOMIC DNA]</scope>
    <source>
        <strain evidence="2 3">NUB3621</strain>
    </source>
</reference>
<dbReference type="Gene3D" id="3.30.30.80">
    <property type="entry name" value="probable RNA-binding protein from clostridium symbiosum atcc 14940"/>
    <property type="match status" value="1"/>
</dbReference>
<proteinExistence type="predicted"/>
<dbReference type="InterPro" id="IPR038247">
    <property type="entry name" value="Jag_N_dom_sf"/>
</dbReference>
<dbReference type="InterPro" id="IPR032782">
    <property type="entry name" value="KhpB_N"/>
</dbReference>
<dbReference type="PANTHER" id="PTHR38032:SF1">
    <property type="entry name" value="RNA-BINDING PROTEIN KHPB N-TERMINAL DOMAIN-CONTAINING PROTEIN"/>
    <property type="match status" value="1"/>
</dbReference>
<sequence length="686" mass="77008">MEQTIISKGHNIEEAINVGLMVLKSTREEVLIEIIQKEKKGIFRIRSKPAIVKLTKIAKPKEQLNDLNHLRNIEDVMNAPDFDSHSATQTEEKRQEVPEQLLQDELEGKVWVKDGKIFCKPSPLRYPTVTAGYGIKLFKNNKLVTGTTIVTETDQFEIKTDERIIETKWSITVDENKLHVILHVEPGMKKSFIIKDIAPDYHIGLSAEEQVEIRSDLQYEQILQKLKELNVVRGFDFAEMANAVNTKKAGRFVIARGVKPQEGKNGWVELKVNLASRQAGPKLREDGTVDFRELKNIPAVRKGEVIAVVHPPIPGKPGVTVTNEPIPPRPTYPVIVQLGKGVTAVEDGTKIVTIKSGRPHLEQNGMLVKVSIMEKFIHQGDVNIASGNIHFKGDVDILGNVEDGMIVEAEGNITVFQNVNRANITSKQAIFVRQNVIGSIISSGQSNIFVLELIRLLAIIEEQMEKFVLSIKQLTAFSAFKAQNSLFPFIKLLLSDKFRLLAATTKQYMEVSERGKDVLDRSWMDLAKRFRLCFFSHVPNEWHSLEQLTILLADIREAMNRHRMAERQNGYVELMYALNSTIYCSGNVAVLGQGCYNCKIHAGGSLQINGVMRGGEVYAERGAIIKESGSELGVPTRIVVPSDQTIKIELAREGTVIQIGKVKYTFQKERSYVEAALNEKQQIVFL</sequence>
<comment type="caution">
    <text evidence="2">The sequence shown here is derived from an EMBL/GenBank/DDBJ whole genome shotgun (WGS) entry which is preliminary data.</text>
</comment>
<protein>
    <recommendedName>
        <fullName evidence="1">RNA-binding protein KhpB N-terminal domain-containing protein</fullName>
    </recommendedName>
</protein>